<evidence type="ECO:0000256" key="4">
    <source>
        <dbReference type="ARBA" id="ARBA00022679"/>
    </source>
</evidence>
<evidence type="ECO:0000256" key="5">
    <source>
        <dbReference type="ARBA" id="ARBA00023194"/>
    </source>
</evidence>
<dbReference type="Pfam" id="PF14765">
    <property type="entry name" value="PS-DH"/>
    <property type="match status" value="1"/>
</dbReference>
<dbReference type="Gene3D" id="3.40.50.720">
    <property type="entry name" value="NAD(P)-binding Rossmann-like Domain"/>
    <property type="match status" value="1"/>
</dbReference>
<dbReference type="PROSITE" id="PS52004">
    <property type="entry name" value="KS3_2"/>
    <property type="match status" value="1"/>
</dbReference>
<dbReference type="Pfam" id="PF00109">
    <property type="entry name" value="ketoacyl-synt"/>
    <property type="match status" value="1"/>
</dbReference>
<reference evidence="12 13" key="1">
    <citation type="submission" date="2018-11" db="EMBL/GenBank/DDBJ databases">
        <title>The Potential of Streptomyces as Biocontrol Agents against the Tomato grey mould, Botrytis cinerea (Gray mold) Frontiers in Microbiology.</title>
        <authorList>
            <person name="Li D."/>
        </authorList>
    </citation>
    <scope>NUCLEOTIDE SEQUENCE [LARGE SCALE GENOMIC DNA]</scope>
    <source>
        <strain evidence="12 13">NEAU-LD23</strain>
    </source>
</reference>
<feature type="active site" description="Proton donor; for dehydratase activity" evidence="8">
    <location>
        <position position="313"/>
    </location>
</feature>
<dbReference type="PANTHER" id="PTHR43775:SF51">
    <property type="entry name" value="INACTIVE PHENOLPHTHIOCEROL SYNTHESIS POLYKETIDE SYNTHASE TYPE I PKS1-RELATED"/>
    <property type="match status" value="1"/>
</dbReference>
<feature type="active site" description="Proton acceptor; for dehydratase activity" evidence="8">
    <location>
        <position position="144"/>
    </location>
</feature>
<keyword evidence="7" id="KW-0012">Acyltransferase</keyword>
<evidence type="ECO:0000259" key="9">
    <source>
        <dbReference type="PROSITE" id="PS50075"/>
    </source>
</evidence>
<dbReference type="Pfam" id="PF00550">
    <property type="entry name" value="PP-binding"/>
    <property type="match status" value="1"/>
</dbReference>
<keyword evidence="6" id="KW-0511">Multifunctional enzyme</keyword>
<keyword evidence="4" id="KW-0808">Transferase</keyword>
<dbReference type="Pfam" id="PF22953">
    <property type="entry name" value="SpnB_Rossmann"/>
    <property type="match status" value="1"/>
</dbReference>
<evidence type="ECO:0000256" key="7">
    <source>
        <dbReference type="ARBA" id="ARBA00023315"/>
    </source>
</evidence>
<dbReference type="InterPro" id="IPR013968">
    <property type="entry name" value="PKS_KR"/>
</dbReference>
<feature type="region of interest" description="N-terminal hotdog fold" evidence="8">
    <location>
        <begin position="112"/>
        <end position="237"/>
    </location>
</feature>
<dbReference type="InterPro" id="IPR049551">
    <property type="entry name" value="PKS_DH_C"/>
</dbReference>
<evidence type="ECO:0000256" key="3">
    <source>
        <dbReference type="ARBA" id="ARBA00022553"/>
    </source>
</evidence>
<proteinExistence type="predicted"/>
<dbReference type="Pfam" id="PF08659">
    <property type="entry name" value="KR"/>
    <property type="match status" value="1"/>
</dbReference>
<gene>
    <name evidence="12" type="ORF">EEJ42_33530</name>
</gene>
<dbReference type="InterPro" id="IPR055123">
    <property type="entry name" value="SpnB-like_Rossmann"/>
</dbReference>
<evidence type="ECO:0000256" key="2">
    <source>
        <dbReference type="ARBA" id="ARBA00022450"/>
    </source>
</evidence>
<evidence type="ECO:0000256" key="6">
    <source>
        <dbReference type="ARBA" id="ARBA00023268"/>
    </source>
</evidence>
<dbReference type="FunFam" id="3.40.47.10:FF:000019">
    <property type="entry name" value="Polyketide synthase type I"/>
    <property type="match status" value="1"/>
</dbReference>
<feature type="non-terminal residue" evidence="12">
    <location>
        <position position="1"/>
    </location>
</feature>
<dbReference type="GO" id="GO:0033068">
    <property type="term" value="P:macrolide biosynthetic process"/>
    <property type="evidence" value="ECO:0007669"/>
    <property type="project" value="UniProtKB-ARBA"/>
</dbReference>
<dbReference type="InterPro" id="IPR009081">
    <property type="entry name" value="PP-bd_ACP"/>
</dbReference>
<dbReference type="Proteomes" id="UP000275401">
    <property type="component" value="Unassembled WGS sequence"/>
</dbReference>
<dbReference type="SMART" id="SM01294">
    <property type="entry name" value="PKS_PP_betabranch"/>
    <property type="match status" value="1"/>
</dbReference>
<dbReference type="SUPFAM" id="SSF53901">
    <property type="entry name" value="Thiolase-like"/>
    <property type="match status" value="1"/>
</dbReference>
<dbReference type="CDD" id="cd00833">
    <property type="entry name" value="PKS"/>
    <property type="match status" value="1"/>
</dbReference>
<dbReference type="InterPro" id="IPR049552">
    <property type="entry name" value="PKS_DH_N"/>
</dbReference>
<dbReference type="Gene3D" id="1.10.1200.10">
    <property type="entry name" value="ACP-like"/>
    <property type="match status" value="1"/>
</dbReference>
<feature type="non-terminal residue" evidence="12">
    <location>
        <position position="1347"/>
    </location>
</feature>
<evidence type="ECO:0000313" key="13">
    <source>
        <dbReference type="Proteomes" id="UP000275401"/>
    </source>
</evidence>
<dbReference type="PROSITE" id="PS00012">
    <property type="entry name" value="PHOSPHOPANTETHEINE"/>
    <property type="match status" value="1"/>
</dbReference>
<dbReference type="InterPro" id="IPR020806">
    <property type="entry name" value="PKS_PP-bd"/>
</dbReference>
<keyword evidence="3" id="KW-0597">Phosphoprotein</keyword>
<feature type="domain" description="PKS/mFAS DH" evidence="11">
    <location>
        <begin position="112"/>
        <end position="392"/>
    </location>
</feature>
<dbReference type="Gene3D" id="3.10.129.110">
    <property type="entry name" value="Polyketide synthase dehydratase"/>
    <property type="match status" value="1"/>
</dbReference>
<feature type="region of interest" description="C-terminal hotdog fold" evidence="8">
    <location>
        <begin position="254"/>
        <end position="392"/>
    </location>
</feature>
<sequence length="1347" mass="141622">ITTLHTHGVRHYLELGPDATLTTMAQDSVTDDADDAAFIPVQHRERDENHTFLTALATAHTHGVHVDWTPLIGESSTPTALPTYPFQRRRYWLERPRPTAGADGLGLTATGHPVLTTLAELPNGGGHLFTGRVSGSDPAWVAEHAIFGAMIVPGVAFVDLLLHAARHVDCDHIEELTHHVFLAVPERGALQLRVLVEPADDSGRRSLAVYSRPEDAPAENEWTCHATGVLAAQEREAPTTTGVLTDDVWPPAASTPMDTEEFYRRVTDAGFGYGPLFRGMRAAWRDGDTTYAEVSLPTDADPGAYGIHPGLLDSALQPAALVAGREAAEDAIRVPFSWSGVTLHATGASALRIRLMWPTPDTVSLVIADQTGAPVMTIDALIMRSVGPDQLAAARAADAGELYEVDWLAVPTPEEEIQGTVEVPQDAVALPTAQRDDDATGPEVFVTWCVSEDDENGPDPAQATRDLTHRVLGLVQAVVSDDRPDSRLVILTRGAMSTGTSDEPTDLAGAAVWGLVRTAQSEHPDRFTLIDLDGSDASLGAIPAALATTEPQLAVRDGALLAPRLARTANLDTPDTSPAPFTPDKTVLITGGTGALGTLLARHLVGTYGVRRLLLISRSGPQAGNTLAAELAELGAEVTIAACDAADRQSLETLLGSLPEEHPLGAVVHCAGTLDDGIVTALGPERFDGVLRPKVDAAWNLHLLTRDLDLDAFVLFSSAVGVLGSPGQANYAAANSFLDGLAQHRRACGLPATSLAWGLWDQGGGMAGTLDEQDRARMSRNGLLPMPADQALAHFDAALAAAPAVVVPAKLDLAGLRARATSAPVAPIFRGLVRTPLRSAAQSATAGADAGGLRQSLAGHPEPEQDRIVLDFLRGHVATVLGHGSPDAIDPAHSFKDLGFDSLSSVELRNSLNKASGMRLPSTLLFDYPTPAVLASYIRGELVGSGQAEATGAQVARRTARTAPATTDTVEPIAIVGMGCRFPGGASTPEELWRLVAEGRDAVGAFPDNRGWDVENLYDPDPDVRGKTYVQKGGFLYDADRFDPEFFGITPREALALDPQQRFLLETAWETFEDAGIRPDTLRGSDTGVFAGVAAQEYVSLTHHGGEPVEGYLLTGTTASVASGRVSYTFGFEGPAVTVDTACSSSLVALHLACQSLRSGECSMALAGGATIMANAGMFLEFSRQRGLAPDGRAKSYSAAADGTIWAEGAGMVLLERLSDAEANGHTILAVVRGSAVNQDGASNGLTAPNGPSQQRVINAALANAGLNPDEVDAVEGHGTGTTLGDPIEAQALLATYGQNRDEPLWLGSFKSNIGHAQAAAGIGGVIKMIQAMRHATLPQTLHVDEP</sequence>
<dbReference type="GO" id="GO:0004315">
    <property type="term" value="F:3-oxoacyl-[acyl-carrier-protein] synthase activity"/>
    <property type="evidence" value="ECO:0007669"/>
    <property type="project" value="InterPro"/>
</dbReference>
<dbReference type="InterPro" id="IPR042104">
    <property type="entry name" value="PKS_dehydratase_sf"/>
</dbReference>
<dbReference type="SMART" id="SM00822">
    <property type="entry name" value="PKS_KR"/>
    <property type="match status" value="1"/>
</dbReference>
<keyword evidence="13" id="KW-1185">Reference proteome</keyword>
<dbReference type="Pfam" id="PF21089">
    <property type="entry name" value="PKS_DH_N"/>
    <property type="match status" value="1"/>
</dbReference>
<dbReference type="InterPro" id="IPR006162">
    <property type="entry name" value="Ppantetheine_attach_site"/>
</dbReference>
<dbReference type="InterPro" id="IPR018201">
    <property type="entry name" value="Ketoacyl_synth_AS"/>
</dbReference>
<comment type="caution">
    <text evidence="12">The sequence shown here is derived from an EMBL/GenBank/DDBJ whole genome shotgun (WGS) entry which is preliminary data.</text>
</comment>
<dbReference type="SMART" id="SM00825">
    <property type="entry name" value="PKS_KS"/>
    <property type="match status" value="1"/>
</dbReference>
<dbReference type="SUPFAM" id="SSF51735">
    <property type="entry name" value="NAD(P)-binding Rossmann-fold domains"/>
    <property type="match status" value="2"/>
</dbReference>
<dbReference type="Gene3D" id="3.40.366.10">
    <property type="entry name" value="Malonyl-Coenzyme A Acyl Carrier Protein, domain 2"/>
    <property type="match status" value="1"/>
</dbReference>
<name>A0A3M8URX1_9ACTN</name>
<feature type="domain" description="Ketosynthase family 3 (KS3)" evidence="10">
    <location>
        <begin position="970"/>
        <end position="1347"/>
    </location>
</feature>
<dbReference type="GO" id="GO:0004312">
    <property type="term" value="F:fatty acid synthase activity"/>
    <property type="evidence" value="ECO:0007669"/>
    <property type="project" value="TreeGrafter"/>
</dbReference>
<dbReference type="SMART" id="SM00823">
    <property type="entry name" value="PKS_PP"/>
    <property type="match status" value="1"/>
</dbReference>
<dbReference type="Gene3D" id="3.40.47.10">
    <property type="match status" value="1"/>
</dbReference>
<dbReference type="CDD" id="cd08956">
    <property type="entry name" value="KR_3_FAS_SDR_x"/>
    <property type="match status" value="1"/>
</dbReference>
<comment type="pathway">
    <text evidence="1">Antibiotic biosynthesis.</text>
</comment>
<feature type="domain" description="Carrier" evidence="9">
    <location>
        <begin position="867"/>
        <end position="942"/>
    </location>
</feature>
<evidence type="ECO:0000259" key="11">
    <source>
        <dbReference type="PROSITE" id="PS52019"/>
    </source>
</evidence>
<dbReference type="InterPro" id="IPR016039">
    <property type="entry name" value="Thiolase-like"/>
</dbReference>
<dbReference type="GO" id="GO:0006633">
    <property type="term" value="P:fatty acid biosynthetic process"/>
    <property type="evidence" value="ECO:0007669"/>
    <property type="project" value="InterPro"/>
</dbReference>
<dbReference type="InterPro" id="IPR020807">
    <property type="entry name" value="PKS_DH"/>
</dbReference>
<dbReference type="InterPro" id="IPR036291">
    <property type="entry name" value="NAD(P)-bd_dom_sf"/>
</dbReference>
<dbReference type="InterPro" id="IPR049900">
    <property type="entry name" value="PKS_mFAS_DH"/>
</dbReference>
<dbReference type="Gene3D" id="3.30.70.3290">
    <property type="match status" value="1"/>
</dbReference>
<accession>A0A3M8URX1</accession>
<dbReference type="PROSITE" id="PS52019">
    <property type="entry name" value="PKS_MFAS_DH"/>
    <property type="match status" value="1"/>
</dbReference>
<dbReference type="InterPro" id="IPR014031">
    <property type="entry name" value="Ketoacyl_synth_C"/>
</dbReference>
<dbReference type="InterPro" id="IPR050091">
    <property type="entry name" value="PKS_NRPS_Biosynth_Enz"/>
</dbReference>
<dbReference type="InterPro" id="IPR057326">
    <property type="entry name" value="KR_dom"/>
</dbReference>
<dbReference type="PROSITE" id="PS50075">
    <property type="entry name" value="CARRIER"/>
    <property type="match status" value="1"/>
</dbReference>
<evidence type="ECO:0000256" key="1">
    <source>
        <dbReference type="ARBA" id="ARBA00004792"/>
    </source>
</evidence>
<dbReference type="GO" id="GO:0031177">
    <property type="term" value="F:phosphopantetheine binding"/>
    <property type="evidence" value="ECO:0007669"/>
    <property type="project" value="InterPro"/>
</dbReference>
<keyword evidence="2" id="KW-0596">Phosphopantetheine</keyword>
<dbReference type="InterPro" id="IPR036736">
    <property type="entry name" value="ACP-like_sf"/>
</dbReference>
<dbReference type="InterPro" id="IPR014030">
    <property type="entry name" value="Ketoacyl_synth_N"/>
</dbReference>
<dbReference type="InterPro" id="IPR001227">
    <property type="entry name" value="Ac_transferase_dom_sf"/>
</dbReference>
<organism evidence="12 13">
    <name type="scientific">Streptomyces botrytidirepellens</name>
    <dbReference type="NCBI Taxonomy" id="2486417"/>
    <lineage>
        <taxon>Bacteria</taxon>
        <taxon>Bacillati</taxon>
        <taxon>Actinomycetota</taxon>
        <taxon>Actinomycetes</taxon>
        <taxon>Kitasatosporales</taxon>
        <taxon>Streptomycetaceae</taxon>
        <taxon>Streptomyces</taxon>
    </lineage>
</organism>
<keyword evidence="5" id="KW-0045">Antibiotic biosynthesis</keyword>
<evidence type="ECO:0000313" key="12">
    <source>
        <dbReference type="EMBL" id="RNG08196.1"/>
    </source>
</evidence>
<evidence type="ECO:0000256" key="8">
    <source>
        <dbReference type="PROSITE-ProRule" id="PRU01363"/>
    </source>
</evidence>
<dbReference type="SUPFAM" id="SSF47336">
    <property type="entry name" value="ACP-like"/>
    <property type="match status" value="1"/>
</dbReference>
<dbReference type="Pfam" id="PF02801">
    <property type="entry name" value="Ketoacyl-synt_C"/>
    <property type="match status" value="1"/>
</dbReference>
<dbReference type="PANTHER" id="PTHR43775">
    <property type="entry name" value="FATTY ACID SYNTHASE"/>
    <property type="match status" value="1"/>
</dbReference>
<dbReference type="SMART" id="SM00826">
    <property type="entry name" value="PKS_DH"/>
    <property type="match status" value="1"/>
</dbReference>
<dbReference type="RefSeq" id="WP_123105807.1">
    <property type="nucleotide sequence ID" value="NZ_RIBZ01000602.1"/>
</dbReference>
<dbReference type="PROSITE" id="PS00606">
    <property type="entry name" value="KS3_1"/>
    <property type="match status" value="1"/>
</dbReference>
<dbReference type="FunFam" id="1.10.1200.10:FF:000007">
    <property type="entry name" value="Probable polyketide synthase pks17"/>
    <property type="match status" value="1"/>
</dbReference>
<evidence type="ECO:0000259" key="10">
    <source>
        <dbReference type="PROSITE" id="PS52004"/>
    </source>
</evidence>
<dbReference type="EMBL" id="RIBZ01000602">
    <property type="protein sequence ID" value="RNG08196.1"/>
    <property type="molecule type" value="Genomic_DNA"/>
</dbReference>
<protein>
    <submittedName>
        <fullName evidence="12">SDR family NAD(P)-dependent oxidoreductase</fullName>
    </submittedName>
</protein>
<dbReference type="InterPro" id="IPR020841">
    <property type="entry name" value="PKS_Beta-ketoAc_synthase_dom"/>
</dbReference>